<evidence type="ECO:0000259" key="7">
    <source>
        <dbReference type="PROSITE" id="PS50850"/>
    </source>
</evidence>
<feature type="transmembrane region" description="Helical" evidence="6">
    <location>
        <begin position="252"/>
        <end position="272"/>
    </location>
</feature>
<feature type="transmembrane region" description="Helical" evidence="6">
    <location>
        <begin position="387"/>
        <end position="408"/>
    </location>
</feature>
<dbReference type="CDD" id="cd17328">
    <property type="entry name" value="MFS_spinster_like"/>
    <property type="match status" value="1"/>
</dbReference>
<dbReference type="RefSeq" id="WP_163494524.1">
    <property type="nucleotide sequence ID" value="NZ_CP048711.1"/>
</dbReference>
<proteinExistence type="predicted"/>
<keyword evidence="2" id="KW-0813">Transport</keyword>
<dbReference type="EMBL" id="CP048711">
    <property type="protein sequence ID" value="QIB65284.1"/>
    <property type="molecule type" value="Genomic_DNA"/>
</dbReference>
<dbReference type="GO" id="GO:0016020">
    <property type="term" value="C:membrane"/>
    <property type="evidence" value="ECO:0007669"/>
    <property type="project" value="UniProtKB-SubCell"/>
</dbReference>
<dbReference type="InterPro" id="IPR020846">
    <property type="entry name" value="MFS_dom"/>
</dbReference>
<feature type="domain" description="Major facilitator superfamily (MFS) profile" evidence="7">
    <location>
        <begin position="27"/>
        <end position="445"/>
    </location>
</feature>
<dbReference type="InterPro" id="IPR036259">
    <property type="entry name" value="MFS_trans_sf"/>
</dbReference>
<dbReference type="PROSITE" id="PS50850">
    <property type="entry name" value="MFS"/>
    <property type="match status" value="1"/>
</dbReference>
<name>A0A6C0U739_9GAMM</name>
<feature type="transmembrane region" description="Helical" evidence="6">
    <location>
        <begin position="349"/>
        <end position="375"/>
    </location>
</feature>
<feature type="transmembrane region" description="Helical" evidence="6">
    <location>
        <begin position="323"/>
        <end position="343"/>
    </location>
</feature>
<dbReference type="KEGG" id="kim:G3T16_07575"/>
<evidence type="ECO:0000313" key="8">
    <source>
        <dbReference type="EMBL" id="QIB65284.1"/>
    </source>
</evidence>
<dbReference type="GO" id="GO:0022857">
    <property type="term" value="F:transmembrane transporter activity"/>
    <property type="evidence" value="ECO:0007669"/>
    <property type="project" value="InterPro"/>
</dbReference>
<comment type="subcellular location">
    <subcellularLocation>
        <location evidence="1">Membrane</location>
        <topology evidence="1">Multi-pass membrane protein</topology>
    </subcellularLocation>
</comment>
<feature type="transmembrane region" description="Helical" evidence="6">
    <location>
        <begin position="21"/>
        <end position="40"/>
    </location>
</feature>
<evidence type="ECO:0000256" key="3">
    <source>
        <dbReference type="ARBA" id="ARBA00022692"/>
    </source>
</evidence>
<feature type="transmembrane region" description="Helical" evidence="6">
    <location>
        <begin position="153"/>
        <end position="175"/>
    </location>
</feature>
<dbReference type="PANTHER" id="PTHR23505">
    <property type="entry name" value="SPINSTER"/>
    <property type="match status" value="1"/>
</dbReference>
<accession>A0A6C0U739</accession>
<feature type="transmembrane region" description="Helical" evidence="6">
    <location>
        <begin position="292"/>
        <end position="311"/>
    </location>
</feature>
<keyword evidence="3 6" id="KW-0812">Transmembrane</keyword>
<protein>
    <submittedName>
        <fullName evidence="8">MFS transporter</fullName>
    </submittedName>
</protein>
<evidence type="ECO:0000313" key="9">
    <source>
        <dbReference type="Proteomes" id="UP000477680"/>
    </source>
</evidence>
<feature type="transmembrane region" description="Helical" evidence="6">
    <location>
        <begin position="420"/>
        <end position="441"/>
    </location>
</feature>
<keyword evidence="4 6" id="KW-1133">Transmembrane helix</keyword>
<organism evidence="8 9">
    <name type="scientific">Kineobactrum salinum</name>
    <dbReference type="NCBI Taxonomy" id="2708301"/>
    <lineage>
        <taxon>Bacteria</taxon>
        <taxon>Pseudomonadati</taxon>
        <taxon>Pseudomonadota</taxon>
        <taxon>Gammaproteobacteria</taxon>
        <taxon>Cellvibrionales</taxon>
        <taxon>Halieaceae</taxon>
        <taxon>Kineobactrum</taxon>
    </lineage>
</organism>
<feature type="transmembrane region" description="Helical" evidence="6">
    <location>
        <begin position="65"/>
        <end position="86"/>
    </location>
</feature>
<dbReference type="SUPFAM" id="SSF103473">
    <property type="entry name" value="MFS general substrate transporter"/>
    <property type="match status" value="1"/>
</dbReference>
<gene>
    <name evidence="8" type="ORF">G3T16_07575</name>
</gene>
<dbReference type="InterPro" id="IPR011701">
    <property type="entry name" value="MFS"/>
</dbReference>
<sequence>MPDPRPQEHDASDSDGDWPRPLYAWYVVGVLMLAYTNSFIDRQILSLLIEPIRQDLDISDTQVSLLAGLAFSIFYTLMGVPIARLADQKNRKLIIATGVAVWSAMTALCGTARNFWGLFAARVGVGVGEATLSPAAFSIMADYFPKHQLARAFSVYSMGVYFGAGLAMIIGGVVIRMVMEAGTVTLPVLGAVAPWQLTFFYVGLLGLPIFLLVLSIREPLRRGLKAAGVPAAENASSLPVLKAFLRLNRWTVSFHFLAFSMVGIAIAGYMVWTPTLFIRTWGWDAATIGFAYGAIMFVFGTGGVYCGGFVADWMEQRGHRDAILRTACYGAMAAVPFAVATPLMPSGEAALVCLGLTSFLLAFPQGLPAAALQIVTPNPLRAQMTALYFLVGNLLALGFGPTLVALVTDYGFGDPQQLRYSIALVSATVLPLGALLSYLALKPFRASRARAELVPD</sequence>
<dbReference type="AlphaFoldDB" id="A0A6C0U739"/>
<evidence type="ECO:0000256" key="4">
    <source>
        <dbReference type="ARBA" id="ARBA00022989"/>
    </source>
</evidence>
<evidence type="ECO:0000256" key="5">
    <source>
        <dbReference type="ARBA" id="ARBA00023136"/>
    </source>
</evidence>
<evidence type="ECO:0000256" key="1">
    <source>
        <dbReference type="ARBA" id="ARBA00004141"/>
    </source>
</evidence>
<dbReference type="PANTHER" id="PTHR23505:SF79">
    <property type="entry name" value="PROTEIN SPINSTER"/>
    <property type="match status" value="1"/>
</dbReference>
<dbReference type="InterPro" id="IPR044770">
    <property type="entry name" value="MFS_spinster-like"/>
</dbReference>
<reference evidence="8 9" key="1">
    <citation type="submission" date="2020-02" db="EMBL/GenBank/DDBJ databases">
        <title>Genome sequencing for Kineobactrum sp. M2.</title>
        <authorList>
            <person name="Park S.-J."/>
        </authorList>
    </citation>
    <scope>NUCLEOTIDE SEQUENCE [LARGE SCALE GENOMIC DNA]</scope>
    <source>
        <strain evidence="8 9">M2</strain>
    </source>
</reference>
<keyword evidence="9" id="KW-1185">Reference proteome</keyword>
<evidence type="ECO:0000256" key="2">
    <source>
        <dbReference type="ARBA" id="ARBA00022448"/>
    </source>
</evidence>
<dbReference type="Pfam" id="PF07690">
    <property type="entry name" value="MFS_1"/>
    <property type="match status" value="1"/>
</dbReference>
<feature type="transmembrane region" description="Helical" evidence="6">
    <location>
        <begin position="93"/>
        <end position="113"/>
    </location>
</feature>
<dbReference type="Proteomes" id="UP000477680">
    <property type="component" value="Chromosome"/>
</dbReference>
<keyword evidence="5 6" id="KW-0472">Membrane</keyword>
<dbReference type="Gene3D" id="1.20.1250.20">
    <property type="entry name" value="MFS general substrate transporter like domains"/>
    <property type="match status" value="2"/>
</dbReference>
<evidence type="ECO:0000256" key="6">
    <source>
        <dbReference type="SAM" id="Phobius"/>
    </source>
</evidence>
<feature type="transmembrane region" description="Helical" evidence="6">
    <location>
        <begin position="195"/>
        <end position="216"/>
    </location>
</feature>